<dbReference type="EMBL" id="CP095073">
    <property type="protein sequence ID" value="UOQ46111.1"/>
    <property type="molecule type" value="Genomic_DNA"/>
</dbReference>
<dbReference type="InterPro" id="IPR051013">
    <property type="entry name" value="MBL_superfamily_lactonases"/>
</dbReference>
<reference evidence="6 7" key="1">
    <citation type="submission" date="2022-04" db="EMBL/GenBank/DDBJ databases">
        <title>Halobacillus sp. isolated from saltern.</title>
        <authorList>
            <person name="Won M."/>
            <person name="Lee C.-M."/>
            <person name="Woen H.-Y."/>
            <person name="Kwon S.-W."/>
        </authorList>
    </citation>
    <scope>NUCLEOTIDE SEQUENCE [LARGE SCALE GENOMIC DNA]</scope>
    <source>
        <strain evidence="6 7">SSBR10-3</strain>
    </source>
</reference>
<protein>
    <submittedName>
        <fullName evidence="6">MBL fold metallo-hydrolase</fullName>
    </submittedName>
</protein>
<feature type="domain" description="Metallo-beta-lactamase" evidence="5">
    <location>
        <begin position="50"/>
        <end position="257"/>
    </location>
</feature>
<keyword evidence="2" id="KW-0479">Metal-binding</keyword>
<evidence type="ECO:0000256" key="3">
    <source>
        <dbReference type="ARBA" id="ARBA00022801"/>
    </source>
</evidence>
<comment type="similarity">
    <text evidence="1">Belongs to the metallo-beta-lactamase superfamily.</text>
</comment>
<evidence type="ECO:0000256" key="1">
    <source>
        <dbReference type="ARBA" id="ARBA00007749"/>
    </source>
</evidence>
<keyword evidence="4" id="KW-0862">Zinc</keyword>
<sequence length="284" mass="32960">METLTIGRAKLTWLNGGVTHMDGGAMFGVVPKPLWSRKYPVNDKNQIELRTDPIVLELDGKKLLIDSGIGNEKLNDKQKRNFGVLEEARLDDSLRQISLTHEEIDGVLMTHLHFDHACGLTKWENGELVPAFPNAKVYTSKIEWDEMKNPNMRSKNTYWESNWKPVEHLVHTFDESIEILPGLQMIHTSGHSNGHSILLFEDGEDVFMHMADLMPTHAHQNVLWALAYDDYPVTSVHEKEKWMKYGYDREAWYVFYHDAHYRALRFNTKGEVVSQIDRKSYSYE</sequence>
<keyword evidence="7" id="KW-1185">Reference proteome</keyword>
<dbReference type="SMART" id="SM00849">
    <property type="entry name" value="Lactamase_B"/>
    <property type="match status" value="1"/>
</dbReference>
<dbReference type="SUPFAM" id="SSF56281">
    <property type="entry name" value="Metallo-hydrolase/oxidoreductase"/>
    <property type="match status" value="1"/>
</dbReference>
<dbReference type="Gene3D" id="3.60.15.10">
    <property type="entry name" value="Ribonuclease Z/Hydroxyacylglutathione hydrolase-like"/>
    <property type="match status" value="1"/>
</dbReference>
<proteinExistence type="inferred from homology"/>
<dbReference type="Pfam" id="PF00753">
    <property type="entry name" value="Lactamase_B"/>
    <property type="match status" value="1"/>
</dbReference>
<dbReference type="CDD" id="cd07728">
    <property type="entry name" value="YtnP-like_MBL-fold"/>
    <property type="match status" value="1"/>
</dbReference>
<gene>
    <name evidence="6" type="ORF">MUN89_09440</name>
</gene>
<dbReference type="RefSeq" id="WP_244713138.1">
    <property type="nucleotide sequence ID" value="NZ_CP095073.1"/>
</dbReference>
<dbReference type="Proteomes" id="UP000831787">
    <property type="component" value="Chromosome"/>
</dbReference>
<dbReference type="InterPro" id="IPR001279">
    <property type="entry name" value="Metallo-B-lactamas"/>
</dbReference>
<evidence type="ECO:0000313" key="7">
    <source>
        <dbReference type="Proteomes" id="UP000831787"/>
    </source>
</evidence>
<evidence type="ECO:0000313" key="6">
    <source>
        <dbReference type="EMBL" id="UOQ46111.1"/>
    </source>
</evidence>
<evidence type="ECO:0000259" key="5">
    <source>
        <dbReference type="SMART" id="SM00849"/>
    </source>
</evidence>
<name>A0ABY4EPU5_9BACI</name>
<keyword evidence="3" id="KW-0378">Hydrolase</keyword>
<evidence type="ECO:0000256" key="2">
    <source>
        <dbReference type="ARBA" id="ARBA00022723"/>
    </source>
</evidence>
<organism evidence="6 7">
    <name type="scientific">Halobacillus salinarum</name>
    <dbReference type="NCBI Taxonomy" id="2932257"/>
    <lineage>
        <taxon>Bacteria</taxon>
        <taxon>Bacillati</taxon>
        <taxon>Bacillota</taxon>
        <taxon>Bacilli</taxon>
        <taxon>Bacillales</taxon>
        <taxon>Bacillaceae</taxon>
        <taxon>Halobacillus</taxon>
    </lineage>
</organism>
<accession>A0ABY4EPU5</accession>
<dbReference type="PANTHER" id="PTHR42978:SF6">
    <property type="entry name" value="QUORUM-QUENCHING LACTONASE YTNP-RELATED"/>
    <property type="match status" value="1"/>
</dbReference>
<evidence type="ECO:0000256" key="4">
    <source>
        <dbReference type="ARBA" id="ARBA00022833"/>
    </source>
</evidence>
<dbReference type="InterPro" id="IPR036866">
    <property type="entry name" value="RibonucZ/Hydroxyglut_hydro"/>
</dbReference>
<dbReference type="PANTHER" id="PTHR42978">
    <property type="entry name" value="QUORUM-QUENCHING LACTONASE YTNP-RELATED-RELATED"/>
    <property type="match status" value="1"/>
</dbReference>